<dbReference type="EMBL" id="FRDL01000029">
    <property type="protein sequence ID" value="SHN78522.1"/>
    <property type="molecule type" value="Genomic_DNA"/>
</dbReference>
<dbReference type="Proteomes" id="UP000184066">
    <property type="component" value="Unassembled WGS sequence"/>
</dbReference>
<dbReference type="GO" id="GO:0008236">
    <property type="term" value="F:serine-type peptidase activity"/>
    <property type="evidence" value="ECO:0007669"/>
    <property type="project" value="UniProtKB-KW"/>
</dbReference>
<evidence type="ECO:0000256" key="3">
    <source>
        <dbReference type="ARBA" id="ARBA00022801"/>
    </source>
</evidence>
<proteinExistence type="inferred from homology"/>
<evidence type="ECO:0000313" key="8">
    <source>
        <dbReference type="Proteomes" id="UP000184066"/>
    </source>
</evidence>
<gene>
    <name evidence="7" type="ORF">SAMN05216200_1291</name>
</gene>
<reference evidence="7 8" key="1">
    <citation type="submission" date="2016-12" db="EMBL/GenBank/DDBJ databases">
        <authorList>
            <person name="Song W.-J."/>
            <person name="Kurnit D.M."/>
        </authorList>
    </citation>
    <scope>NUCLEOTIDE SEQUENCE [LARGE SCALE GENOMIC DNA]</scope>
    <source>
        <strain evidence="7 8">CGMCC 1.10808</strain>
    </source>
</reference>
<dbReference type="InterPro" id="IPR033855">
    <property type="entry name" value="Protein_C"/>
</dbReference>
<dbReference type="AlphaFoldDB" id="A0A1M7U613"/>
<evidence type="ECO:0000256" key="4">
    <source>
        <dbReference type="ARBA" id="ARBA00022825"/>
    </source>
</evidence>
<dbReference type="RefSeq" id="WP_143053724.1">
    <property type="nucleotide sequence ID" value="NZ_FOHL01000025.1"/>
</dbReference>
<keyword evidence="8" id="KW-1185">Reference proteome</keyword>
<dbReference type="Gene3D" id="3.90.226.10">
    <property type="entry name" value="2-enoyl-CoA Hydratase, Chain A, domain 1"/>
    <property type="match status" value="1"/>
</dbReference>
<keyword evidence="3" id="KW-0378">Hydrolase</keyword>
<feature type="domain" description="Peptidase S49" evidence="6">
    <location>
        <begin position="126"/>
        <end position="271"/>
    </location>
</feature>
<evidence type="ECO:0000313" key="7">
    <source>
        <dbReference type="EMBL" id="SHN78522.1"/>
    </source>
</evidence>
<protein>
    <submittedName>
        <fullName evidence="7">Serine protease, ClpP class</fullName>
    </submittedName>
</protein>
<dbReference type="InterPro" id="IPR029045">
    <property type="entry name" value="ClpP/crotonase-like_dom_sf"/>
</dbReference>
<feature type="region of interest" description="Disordered" evidence="5">
    <location>
        <begin position="276"/>
        <end position="303"/>
    </location>
</feature>
<keyword evidence="2 7" id="KW-0645">Protease</keyword>
<evidence type="ECO:0000256" key="1">
    <source>
        <dbReference type="ARBA" id="ARBA00008683"/>
    </source>
</evidence>
<evidence type="ECO:0000256" key="5">
    <source>
        <dbReference type="SAM" id="MobiDB-lite"/>
    </source>
</evidence>
<comment type="similarity">
    <text evidence="1">Belongs to the peptidase S49 family.</text>
</comment>
<sequence>MTIASLAERFAGRPLALGRTALSALCRSGPAGAGAAGLPPQAAPDPGYTVSGDGIAVVPILGPMLARGDWLTATLGLTDYQALAATLAEAFADPSVRAVLMEIDSPGGEVGGLFDLVDDIRRLATETGKPVWAVVSETALSAACAIASAASRVYVTRTGEMGSIGVVALHVDESAADAMAGRQYTLIHAGARKIDGHPHAPLDPAAHAAIQADVDALHGELVTLVARNRGRAPEAIRAMEAATFRGAAAVEAGLADAVGATRQALADLARHIGAPSRAIHTLKPQRRPSAMSEDTRPDPVATE</sequence>
<dbReference type="InterPro" id="IPR002142">
    <property type="entry name" value="Peptidase_S49"/>
</dbReference>
<dbReference type="OrthoDB" id="266140at2"/>
<dbReference type="CDD" id="cd07022">
    <property type="entry name" value="S49_Sppa_36K_type"/>
    <property type="match status" value="1"/>
</dbReference>
<dbReference type="STRING" id="1189325.SAMN04488119_1251"/>
<name>A0A1M7U613_9RHOB</name>
<dbReference type="GO" id="GO:0006508">
    <property type="term" value="P:proteolysis"/>
    <property type="evidence" value="ECO:0007669"/>
    <property type="project" value="UniProtKB-KW"/>
</dbReference>
<evidence type="ECO:0000256" key="2">
    <source>
        <dbReference type="ARBA" id="ARBA00022670"/>
    </source>
</evidence>
<accession>A0A1M7U613</accession>
<organism evidence="7 8">
    <name type="scientific">Oceanicella actignis</name>
    <dbReference type="NCBI Taxonomy" id="1189325"/>
    <lineage>
        <taxon>Bacteria</taxon>
        <taxon>Pseudomonadati</taxon>
        <taxon>Pseudomonadota</taxon>
        <taxon>Alphaproteobacteria</taxon>
        <taxon>Rhodobacterales</taxon>
        <taxon>Paracoccaceae</taxon>
        <taxon>Oceanicella</taxon>
    </lineage>
</organism>
<dbReference type="SUPFAM" id="SSF52096">
    <property type="entry name" value="ClpP/crotonase"/>
    <property type="match status" value="1"/>
</dbReference>
<evidence type="ECO:0000259" key="6">
    <source>
        <dbReference type="Pfam" id="PF01343"/>
    </source>
</evidence>
<keyword evidence="4" id="KW-0720">Serine protease</keyword>
<dbReference type="PANTHER" id="PTHR33209">
    <property type="entry name" value="PROTEASE 4"/>
    <property type="match status" value="1"/>
</dbReference>
<dbReference type="PANTHER" id="PTHR33209:SF1">
    <property type="entry name" value="PEPTIDASE S49 DOMAIN-CONTAINING PROTEIN"/>
    <property type="match status" value="1"/>
</dbReference>
<dbReference type="Pfam" id="PF01343">
    <property type="entry name" value="Peptidase_S49"/>
    <property type="match status" value="1"/>
</dbReference>
<feature type="non-terminal residue" evidence="7">
    <location>
        <position position="303"/>
    </location>
</feature>